<accession>A0A939BPY9</accession>
<dbReference type="InterPro" id="IPR029044">
    <property type="entry name" value="Nucleotide-diphossugar_trans"/>
</dbReference>
<dbReference type="Proteomes" id="UP000774000">
    <property type="component" value="Unassembled WGS sequence"/>
</dbReference>
<dbReference type="SUPFAM" id="SSF53448">
    <property type="entry name" value="Nucleotide-diphospho-sugar transferases"/>
    <property type="match status" value="1"/>
</dbReference>
<dbReference type="RefSeq" id="WP_204702205.1">
    <property type="nucleotide sequence ID" value="NZ_JAFBDQ010000013.1"/>
</dbReference>
<dbReference type="AlphaFoldDB" id="A0A939BPY9"/>
<organism evidence="1 2">
    <name type="scientific">Halanaerobacter jeridensis</name>
    <dbReference type="NCBI Taxonomy" id="706427"/>
    <lineage>
        <taxon>Bacteria</taxon>
        <taxon>Bacillati</taxon>
        <taxon>Bacillota</taxon>
        <taxon>Clostridia</taxon>
        <taxon>Halanaerobiales</taxon>
        <taxon>Halobacteroidaceae</taxon>
        <taxon>Halanaerobacter</taxon>
    </lineage>
</organism>
<comment type="caution">
    <text evidence="1">The sequence shown here is derived from an EMBL/GenBank/DDBJ whole genome shotgun (WGS) entry which is preliminary data.</text>
</comment>
<dbReference type="Pfam" id="PF02348">
    <property type="entry name" value="CTP_transf_3"/>
    <property type="match status" value="1"/>
</dbReference>
<dbReference type="CDD" id="cd02518">
    <property type="entry name" value="GT2_SpsF"/>
    <property type="match status" value="1"/>
</dbReference>
<reference evidence="1" key="1">
    <citation type="submission" date="2021-01" db="EMBL/GenBank/DDBJ databases">
        <title>Genomic Encyclopedia of Type Strains, Phase IV (KMG-IV): sequencing the most valuable type-strain genomes for metagenomic binning, comparative biology and taxonomic classification.</title>
        <authorList>
            <person name="Goeker M."/>
        </authorList>
    </citation>
    <scope>NUCLEOTIDE SEQUENCE</scope>
    <source>
        <strain evidence="1">DSM 23230</strain>
    </source>
</reference>
<evidence type="ECO:0000313" key="2">
    <source>
        <dbReference type="Proteomes" id="UP000774000"/>
    </source>
</evidence>
<dbReference type="GO" id="GO:0005829">
    <property type="term" value="C:cytosol"/>
    <property type="evidence" value="ECO:0007669"/>
    <property type="project" value="TreeGrafter"/>
</dbReference>
<dbReference type="InterPro" id="IPR003329">
    <property type="entry name" value="Cytidylyl_trans"/>
</dbReference>
<sequence>MSPKIVCIIQARMGSTRLPGKVLKEIKGKPMIQYTLENLVHSKYIDQIVLATSVLDQDDAIEEFATEFGINLFRGSEEDVLSRYYHAAKEYDADIIVRVTGDCPLIDYQITDKVIETFLDNPKADFVANNLKRTFPRGVDTTVFKFSALEEAYKNADKQPEREHVVPYIQTTHRDKFNIMSYEAEGEFRRPDIRITVDEKDDFKLIKEIITRIEDEPINLEQVIDLLNQNPKLLKINEHVEQKKTNLSVNEEIE</sequence>
<protein>
    <submittedName>
        <fullName evidence="1">Spore coat polysaccharide biosynthesis protein SpsF</fullName>
    </submittedName>
</protein>
<gene>
    <name evidence="1" type="ORF">JOC47_002319</name>
</gene>
<dbReference type="EMBL" id="JAFBDQ010000013">
    <property type="protein sequence ID" value="MBM7557453.1"/>
    <property type="molecule type" value="Genomic_DNA"/>
</dbReference>
<name>A0A939BPY9_9FIRM</name>
<dbReference type="Gene3D" id="3.90.550.10">
    <property type="entry name" value="Spore Coat Polysaccharide Biosynthesis Protein SpsA, Chain A"/>
    <property type="match status" value="1"/>
</dbReference>
<dbReference type="PANTHER" id="PTHR42866:SF1">
    <property type="entry name" value="SPORE COAT POLYSACCHARIDE BIOSYNTHESIS PROTEIN SPSF"/>
    <property type="match status" value="1"/>
</dbReference>
<proteinExistence type="predicted"/>
<evidence type="ECO:0000313" key="1">
    <source>
        <dbReference type="EMBL" id="MBM7557453.1"/>
    </source>
</evidence>
<dbReference type="PANTHER" id="PTHR42866">
    <property type="entry name" value="3-DEOXY-MANNO-OCTULOSONATE CYTIDYLYLTRANSFERASE"/>
    <property type="match status" value="1"/>
</dbReference>
<keyword evidence="2" id="KW-1185">Reference proteome</keyword>